<reference evidence="2 3" key="1">
    <citation type="submission" date="2009-01" db="EMBL/GenBank/DDBJ databases">
        <title>Complete sequence of chromosome of Methylobacterium nodulans ORS 2060.</title>
        <authorList>
            <consortium name="US DOE Joint Genome Institute"/>
            <person name="Lucas S."/>
            <person name="Copeland A."/>
            <person name="Lapidus A."/>
            <person name="Glavina del Rio T."/>
            <person name="Dalin E."/>
            <person name="Tice H."/>
            <person name="Bruce D."/>
            <person name="Goodwin L."/>
            <person name="Pitluck S."/>
            <person name="Sims D."/>
            <person name="Brettin T."/>
            <person name="Detter J.C."/>
            <person name="Han C."/>
            <person name="Larimer F."/>
            <person name="Land M."/>
            <person name="Hauser L."/>
            <person name="Kyrpides N."/>
            <person name="Ivanova N."/>
            <person name="Marx C.J."/>
            <person name="Richardson P."/>
        </authorList>
    </citation>
    <scope>NUCLEOTIDE SEQUENCE [LARGE SCALE GENOMIC DNA]</scope>
    <source>
        <strain evidence="3">LMG 21967 / CNCM I-2342 / ORS 2060</strain>
    </source>
</reference>
<accession>B8IUN7</accession>
<dbReference type="AlphaFoldDB" id="B8IUN7"/>
<organism evidence="2 3">
    <name type="scientific">Methylobacterium nodulans (strain LMG 21967 / CNCM I-2342 / ORS 2060)</name>
    <dbReference type="NCBI Taxonomy" id="460265"/>
    <lineage>
        <taxon>Bacteria</taxon>
        <taxon>Pseudomonadati</taxon>
        <taxon>Pseudomonadota</taxon>
        <taxon>Alphaproteobacteria</taxon>
        <taxon>Hyphomicrobiales</taxon>
        <taxon>Methylobacteriaceae</taxon>
        <taxon>Methylobacterium</taxon>
    </lineage>
</organism>
<dbReference type="STRING" id="460265.Mnod_2120"/>
<sequence length="40" mass="4255">METGTALMLRCWATSTQVGFQSGDQEAPERMEGDALAGHA</sequence>
<dbReference type="KEGG" id="mno:Mnod_2120"/>
<dbReference type="HOGENOM" id="CLU_3292317_0_0_5"/>
<evidence type="ECO:0000313" key="2">
    <source>
        <dbReference type="EMBL" id="ACL57105.1"/>
    </source>
</evidence>
<proteinExistence type="predicted"/>
<dbReference type="Proteomes" id="UP000008207">
    <property type="component" value="Chromosome"/>
</dbReference>
<protein>
    <submittedName>
        <fullName evidence="2">Uncharacterized protein</fullName>
    </submittedName>
</protein>
<evidence type="ECO:0000256" key="1">
    <source>
        <dbReference type="SAM" id="MobiDB-lite"/>
    </source>
</evidence>
<feature type="region of interest" description="Disordered" evidence="1">
    <location>
        <begin position="18"/>
        <end position="40"/>
    </location>
</feature>
<keyword evidence="3" id="KW-1185">Reference proteome</keyword>
<name>B8IUN7_METNO</name>
<dbReference type="EMBL" id="CP001349">
    <property type="protein sequence ID" value="ACL57105.1"/>
    <property type="molecule type" value="Genomic_DNA"/>
</dbReference>
<gene>
    <name evidence="2" type="ordered locus">Mnod_2120</name>
</gene>
<evidence type="ECO:0000313" key="3">
    <source>
        <dbReference type="Proteomes" id="UP000008207"/>
    </source>
</evidence>